<gene>
    <name evidence="1" type="primary">GLEAN_03585</name>
    <name evidence="1" type="ORF">TcasGA2_TC003585</name>
</gene>
<dbReference type="InParanoid" id="D6WHW8"/>
<name>D6WHW8_TRICA</name>
<dbReference type="EMBL" id="KQ971321">
    <property type="protein sequence ID" value="EFA00706.1"/>
    <property type="molecule type" value="Genomic_DNA"/>
</dbReference>
<dbReference type="AlphaFoldDB" id="D6WHW8"/>
<proteinExistence type="predicted"/>
<protein>
    <submittedName>
        <fullName evidence="1">Uncharacterized protein</fullName>
    </submittedName>
</protein>
<keyword evidence="2" id="KW-1185">Reference proteome</keyword>
<accession>D6WHW8</accession>
<reference evidence="1 2" key="2">
    <citation type="journal article" date="2010" name="Nucleic Acids Res.">
        <title>BeetleBase in 2010: revisions to provide comprehensive genomic information for Tribolium castaneum.</title>
        <authorList>
            <person name="Kim H.S."/>
            <person name="Murphy T."/>
            <person name="Xia J."/>
            <person name="Caragea D."/>
            <person name="Park Y."/>
            <person name="Beeman R.W."/>
            <person name="Lorenzen M.D."/>
            <person name="Butcher S."/>
            <person name="Manak J.R."/>
            <person name="Brown S.J."/>
        </authorList>
    </citation>
    <scope>GENOME REANNOTATION</scope>
    <source>
        <strain evidence="1 2">Georgia GA2</strain>
    </source>
</reference>
<dbReference type="HOGENOM" id="CLU_676757_0_0_1"/>
<sequence length="407" mass="47371">MDRYFTALMERKIDTTGSKNIQTRRLKCERKLCDFAGRPRTIMPNSWPFNDRSPLYKCYGFASDHDFGNKSIVVIYKNYLIGGVIFFLWMSSGLAVSPQEPVGEDVEGYPLRRPAHRQDSHRKKRLNRLEKFGLRQERKQFASRKENFNGHRCSQELRCDRHQKRDSLQQDGAYIGLNARKYKIRTRTDTPLLCDFFTFFIKRFQLFINGLQDTGEDYRVKPPAPYLLDIYLFRNISIFHEIHFRTAFIAFFRVWHSAKPRRRPITLKRDGNVNERGDEEEIHVGEVVGKCNADGILHTTARSAEQKQPPAGTNVTFMRRNSTTRLLILALVVYAHLRIEISSNTCTAGLKYSSTTYHASFSQITVFYNPKNIISTHASDKFNAGQKTKIEIRQNITLMMHTRPLNV</sequence>
<evidence type="ECO:0000313" key="1">
    <source>
        <dbReference type="EMBL" id="EFA00706.1"/>
    </source>
</evidence>
<dbReference type="Proteomes" id="UP000007266">
    <property type="component" value="Linkage group 3"/>
</dbReference>
<organism evidence="1 2">
    <name type="scientific">Tribolium castaneum</name>
    <name type="common">Red flour beetle</name>
    <dbReference type="NCBI Taxonomy" id="7070"/>
    <lineage>
        <taxon>Eukaryota</taxon>
        <taxon>Metazoa</taxon>
        <taxon>Ecdysozoa</taxon>
        <taxon>Arthropoda</taxon>
        <taxon>Hexapoda</taxon>
        <taxon>Insecta</taxon>
        <taxon>Pterygota</taxon>
        <taxon>Neoptera</taxon>
        <taxon>Endopterygota</taxon>
        <taxon>Coleoptera</taxon>
        <taxon>Polyphaga</taxon>
        <taxon>Cucujiformia</taxon>
        <taxon>Tenebrionidae</taxon>
        <taxon>Tenebrionidae incertae sedis</taxon>
        <taxon>Tribolium</taxon>
    </lineage>
</organism>
<reference evidence="1 2" key="1">
    <citation type="journal article" date="2008" name="Nature">
        <title>The genome of the model beetle and pest Tribolium castaneum.</title>
        <authorList>
            <consortium name="Tribolium Genome Sequencing Consortium"/>
            <person name="Richards S."/>
            <person name="Gibbs R.A."/>
            <person name="Weinstock G.M."/>
            <person name="Brown S.J."/>
            <person name="Denell R."/>
            <person name="Beeman R.W."/>
            <person name="Gibbs R."/>
            <person name="Beeman R.W."/>
            <person name="Brown S.J."/>
            <person name="Bucher G."/>
            <person name="Friedrich M."/>
            <person name="Grimmelikhuijzen C.J."/>
            <person name="Klingler M."/>
            <person name="Lorenzen M."/>
            <person name="Richards S."/>
            <person name="Roth S."/>
            <person name="Schroder R."/>
            <person name="Tautz D."/>
            <person name="Zdobnov E.M."/>
            <person name="Muzny D."/>
            <person name="Gibbs R.A."/>
            <person name="Weinstock G.M."/>
            <person name="Attaway T."/>
            <person name="Bell S."/>
            <person name="Buhay C.J."/>
            <person name="Chandrabose M.N."/>
            <person name="Chavez D."/>
            <person name="Clerk-Blankenburg K.P."/>
            <person name="Cree A."/>
            <person name="Dao M."/>
            <person name="Davis C."/>
            <person name="Chacko J."/>
            <person name="Dinh H."/>
            <person name="Dugan-Rocha S."/>
            <person name="Fowler G."/>
            <person name="Garner T.T."/>
            <person name="Garnes J."/>
            <person name="Gnirke A."/>
            <person name="Hawes A."/>
            <person name="Hernandez J."/>
            <person name="Hines S."/>
            <person name="Holder M."/>
            <person name="Hume J."/>
            <person name="Jhangiani S.N."/>
            <person name="Joshi V."/>
            <person name="Khan Z.M."/>
            <person name="Jackson L."/>
            <person name="Kovar C."/>
            <person name="Kowis A."/>
            <person name="Lee S."/>
            <person name="Lewis L.R."/>
            <person name="Margolis J."/>
            <person name="Morgan M."/>
            <person name="Nazareth L.V."/>
            <person name="Nguyen N."/>
            <person name="Okwuonu G."/>
            <person name="Parker D."/>
            <person name="Richards S."/>
            <person name="Ruiz S.J."/>
            <person name="Santibanez J."/>
            <person name="Savard J."/>
            <person name="Scherer S.E."/>
            <person name="Schneider B."/>
            <person name="Sodergren E."/>
            <person name="Tautz D."/>
            <person name="Vattahil S."/>
            <person name="Villasana D."/>
            <person name="White C.S."/>
            <person name="Wright R."/>
            <person name="Park Y."/>
            <person name="Beeman R.W."/>
            <person name="Lord J."/>
            <person name="Oppert B."/>
            <person name="Lorenzen M."/>
            <person name="Brown S."/>
            <person name="Wang L."/>
            <person name="Savard J."/>
            <person name="Tautz D."/>
            <person name="Richards S."/>
            <person name="Weinstock G."/>
            <person name="Gibbs R.A."/>
            <person name="Liu Y."/>
            <person name="Worley K."/>
            <person name="Weinstock G."/>
            <person name="Elsik C.G."/>
            <person name="Reese J.T."/>
            <person name="Elhaik E."/>
            <person name="Landan G."/>
            <person name="Graur D."/>
            <person name="Arensburger P."/>
            <person name="Atkinson P."/>
            <person name="Beeman R.W."/>
            <person name="Beidler J."/>
            <person name="Brown S.J."/>
            <person name="Demuth J.P."/>
            <person name="Drury D.W."/>
            <person name="Du Y.Z."/>
            <person name="Fujiwara H."/>
            <person name="Lorenzen M."/>
            <person name="Maselli V."/>
            <person name="Osanai M."/>
            <person name="Park Y."/>
            <person name="Robertson H.M."/>
            <person name="Tu Z."/>
            <person name="Wang J.J."/>
            <person name="Wang S."/>
            <person name="Richards S."/>
            <person name="Song H."/>
            <person name="Zhang L."/>
            <person name="Sodergren E."/>
            <person name="Werner D."/>
            <person name="Stanke M."/>
            <person name="Morgenstern B."/>
            <person name="Solovyev V."/>
            <person name="Kosarev P."/>
            <person name="Brown G."/>
            <person name="Chen H.C."/>
            <person name="Ermolaeva O."/>
            <person name="Hlavina W."/>
            <person name="Kapustin Y."/>
            <person name="Kiryutin B."/>
            <person name="Kitts P."/>
            <person name="Maglott D."/>
            <person name="Pruitt K."/>
            <person name="Sapojnikov V."/>
            <person name="Souvorov A."/>
            <person name="Mackey A.J."/>
            <person name="Waterhouse R.M."/>
            <person name="Wyder S."/>
            <person name="Zdobnov E.M."/>
            <person name="Zdobnov E.M."/>
            <person name="Wyder S."/>
            <person name="Kriventseva E.V."/>
            <person name="Kadowaki T."/>
            <person name="Bork P."/>
            <person name="Aranda M."/>
            <person name="Bao R."/>
            <person name="Beermann A."/>
            <person name="Berns N."/>
            <person name="Bolognesi R."/>
            <person name="Bonneton F."/>
            <person name="Bopp D."/>
            <person name="Brown S.J."/>
            <person name="Bucher G."/>
            <person name="Butts T."/>
            <person name="Chaumot A."/>
            <person name="Denell R.E."/>
            <person name="Ferrier D.E."/>
            <person name="Friedrich M."/>
            <person name="Gordon C.M."/>
            <person name="Jindra M."/>
            <person name="Klingler M."/>
            <person name="Lan Q."/>
            <person name="Lattorff H.M."/>
            <person name="Laudet V."/>
            <person name="von Levetsow C."/>
            <person name="Liu Z."/>
            <person name="Lutz R."/>
            <person name="Lynch J.A."/>
            <person name="da Fonseca R.N."/>
            <person name="Posnien N."/>
            <person name="Reuter R."/>
            <person name="Roth S."/>
            <person name="Savard J."/>
            <person name="Schinko J.B."/>
            <person name="Schmitt C."/>
            <person name="Schoppmeier M."/>
            <person name="Schroder R."/>
            <person name="Shippy T.D."/>
            <person name="Simonnet F."/>
            <person name="Marques-Souza H."/>
            <person name="Tautz D."/>
            <person name="Tomoyasu Y."/>
            <person name="Trauner J."/>
            <person name="Van der Zee M."/>
            <person name="Vervoort M."/>
            <person name="Wittkopp N."/>
            <person name="Wimmer E.A."/>
            <person name="Yang X."/>
            <person name="Jones A.K."/>
            <person name="Sattelle D.B."/>
            <person name="Ebert P.R."/>
            <person name="Nelson D."/>
            <person name="Scott J.G."/>
            <person name="Beeman R.W."/>
            <person name="Muthukrishnan S."/>
            <person name="Kramer K.J."/>
            <person name="Arakane Y."/>
            <person name="Beeman R.W."/>
            <person name="Zhu Q."/>
            <person name="Hogenkamp D."/>
            <person name="Dixit R."/>
            <person name="Oppert B."/>
            <person name="Jiang H."/>
            <person name="Zou Z."/>
            <person name="Marshall J."/>
            <person name="Elpidina E."/>
            <person name="Vinokurov K."/>
            <person name="Oppert C."/>
            <person name="Zou Z."/>
            <person name="Evans J."/>
            <person name="Lu Z."/>
            <person name="Zhao P."/>
            <person name="Sumathipala N."/>
            <person name="Altincicek B."/>
            <person name="Vilcinskas A."/>
            <person name="Williams M."/>
            <person name="Hultmark D."/>
            <person name="Hetru C."/>
            <person name="Jiang H."/>
            <person name="Grimmelikhuijzen C.J."/>
            <person name="Hauser F."/>
            <person name="Cazzamali G."/>
            <person name="Williamson M."/>
            <person name="Park Y."/>
            <person name="Li B."/>
            <person name="Tanaka Y."/>
            <person name="Predel R."/>
            <person name="Neupert S."/>
            <person name="Schachtner J."/>
            <person name="Verleyen P."/>
            <person name="Raible F."/>
            <person name="Bork P."/>
            <person name="Friedrich M."/>
            <person name="Walden K.K."/>
            <person name="Robertson H.M."/>
            <person name="Angeli S."/>
            <person name="Foret S."/>
            <person name="Bucher G."/>
            <person name="Schuetz S."/>
            <person name="Maleszka R."/>
            <person name="Wimmer E.A."/>
            <person name="Beeman R.W."/>
            <person name="Lorenzen M."/>
            <person name="Tomoyasu Y."/>
            <person name="Miller S.C."/>
            <person name="Grossmann D."/>
            <person name="Bucher G."/>
        </authorList>
    </citation>
    <scope>NUCLEOTIDE SEQUENCE [LARGE SCALE GENOMIC DNA]</scope>
    <source>
        <strain evidence="1 2">Georgia GA2</strain>
    </source>
</reference>
<evidence type="ECO:0000313" key="2">
    <source>
        <dbReference type="Proteomes" id="UP000007266"/>
    </source>
</evidence>